<evidence type="ECO:0000256" key="2">
    <source>
        <dbReference type="ARBA" id="ARBA00022452"/>
    </source>
</evidence>
<evidence type="ECO:0000256" key="5">
    <source>
        <dbReference type="ARBA" id="ARBA00023237"/>
    </source>
</evidence>
<sequence>MKKFLKIYHGSANFCSKERGCGSNQYQSISNIHKYLFLIVFMVIQIGASNAQILDNYIKEAVENNLGLQASFKQYQVSLEKVNQVSLDNPQLNIGIYTRPMELLMGNQRAEASIMQMFPWFGMLKTQKDEATLMAEAQYEAFREERNRLVFQVKDTYFQLLQLQHTIDITQENLEILKVLEELAIVRYQGGNTSGTVSSLSKVLGNSNPSSGATAQSDGMNMAGSSSSSAPMGQNTAGNGMNSMPSSSGKLTDVLRLQVQIKALESELSQLEVNKRPLVTKFNQLIGRERNEDVEIAAQENLTNINGWEEVYLDSILLNNPMLMMLEKESLAYRKQAEMAKLEGSPMLGAGLNYMVFSPRPESGMIGGMDGMEYMPSGMGNNMVMPMVSMTLPIYRKKYKSMQSEAILWMESSQKQKIELENLLATEFETISTSIKDSERKLKLLEEQIELMQQTLEISVTSYSSEGSSMEEIFSIQRELLDFKLEKLTTEIERQVAIARLESLIGI</sequence>
<organism evidence="8 9">
    <name type="scientific">Shivajiella indica</name>
    <dbReference type="NCBI Taxonomy" id="872115"/>
    <lineage>
        <taxon>Bacteria</taxon>
        <taxon>Pseudomonadati</taxon>
        <taxon>Bacteroidota</taxon>
        <taxon>Cytophagia</taxon>
        <taxon>Cytophagales</taxon>
        <taxon>Cyclobacteriaceae</taxon>
        <taxon>Shivajiella</taxon>
    </lineage>
</organism>
<reference evidence="9" key="1">
    <citation type="journal article" date="2019" name="Int. J. Syst. Evol. Microbiol.">
        <title>The Global Catalogue of Microorganisms (GCM) 10K type strain sequencing project: providing services to taxonomists for standard genome sequencing and annotation.</title>
        <authorList>
            <consortium name="The Broad Institute Genomics Platform"/>
            <consortium name="The Broad Institute Genome Sequencing Center for Infectious Disease"/>
            <person name="Wu L."/>
            <person name="Ma J."/>
        </authorList>
    </citation>
    <scope>NUCLEOTIDE SEQUENCE [LARGE SCALE GENOMIC DNA]</scope>
    <source>
        <strain evidence="9">KCTC 19812</strain>
    </source>
</reference>
<keyword evidence="2" id="KW-1134">Transmembrane beta strand</keyword>
<keyword evidence="5" id="KW-0998">Cell outer membrane</keyword>
<dbReference type="InterPro" id="IPR051906">
    <property type="entry name" value="TolC-like"/>
</dbReference>
<evidence type="ECO:0000256" key="6">
    <source>
        <dbReference type="SAM" id="Coils"/>
    </source>
</evidence>
<feature type="compositionally biased region" description="Low complexity" evidence="7">
    <location>
        <begin position="238"/>
        <end position="248"/>
    </location>
</feature>
<evidence type="ECO:0000313" key="8">
    <source>
        <dbReference type="EMBL" id="MFD2202746.1"/>
    </source>
</evidence>
<keyword evidence="9" id="KW-1185">Reference proteome</keyword>
<proteinExistence type="predicted"/>
<feature type="compositionally biased region" description="Polar residues" evidence="7">
    <location>
        <begin position="195"/>
        <end position="219"/>
    </location>
</feature>
<evidence type="ECO:0000256" key="3">
    <source>
        <dbReference type="ARBA" id="ARBA00022692"/>
    </source>
</evidence>
<gene>
    <name evidence="8" type="ORF">ACFSKV_14305</name>
</gene>
<accession>A0ABW5BC11</accession>
<dbReference type="EMBL" id="JBHUIV010000020">
    <property type="protein sequence ID" value="MFD2202746.1"/>
    <property type="molecule type" value="Genomic_DNA"/>
</dbReference>
<keyword evidence="6" id="KW-0175">Coiled coil</keyword>
<evidence type="ECO:0000256" key="7">
    <source>
        <dbReference type="SAM" id="MobiDB-lite"/>
    </source>
</evidence>
<comment type="caution">
    <text evidence="8">The sequence shown here is derived from an EMBL/GenBank/DDBJ whole genome shotgun (WGS) entry which is preliminary data.</text>
</comment>
<dbReference type="SUPFAM" id="SSF56954">
    <property type="entry name" value="Outer membrane efflux proteins (OEP)"/>
    <property type="match status" value="2"/>
</dbReference>
<keyword evidence="4" id="KW-0472">Membrane</keyword>
<dbReference type="RefSeq" id="WP_380804120.1">
    <property type="nucleotide sequence ID" value="NZ_JBHUIV010000020.1"/>
</dbReference>
<name>A0ABW5BC11_9BACT</name>
<protein>
    <submittedName>
        <fullName evidence="8">TolC family protein</fullName>
    </submittedName>
</protein>
<evidence type="ECO:0000313" key="9">
    <source>
        <dbReference type="Proteomes" id="UP001597414"/>
    </source>
</evidence>
<dbReference type="PANTHER" id="PTHR30026:SF20">
    <property type="entry name" value="OUTER MEMBRANE PROTEIN TOLC"/>
    <property type="match status" value="1"/>
</dbReference>
<keyword evidence="3" id="KW-0812">Transmembrane</keyword>
<dbReference type="Gene3D" id="1.20.1600.10">
    <property type="entry name" value="Outer membrane efflux proteins (OEP)"/>
    <property type="match status" value="2"/>
</dbReference>
<feature type="region of interest" description="Disordered" evidence="7">
    <location>
        <begin position="195"/>
        <end position="248"/>
    </location>
</feature>
<dbReference type="PANTHER" id="PTHR30026">
    <property type="entry name" value="OUTER MEMBRANE PROTEIN TOLC"/>
    <property type="match status" value="1"/>
</dbReference>
<evidence type="ECO:0000256" key="4">
    <source>
        <dbReference type="ARBA" id="ARBA00023136"/>
    </source>
</evidence>
<comment type="subcellular location">
    <subcellularLocation>
        <location evidence="1">Cell outer membrane</location>
    </subcellularLocation>
</comment>
<feature type="coiled-coil region" evidence="6">
    <location>
        <begin position="428"/>
        <end position="455"/>
    </location>
</feature>
<dbReference type="Proteomes" id="UP001597414">
    <property type="component" value="Unassembled WGS sequence"/>
</dbReference>
<evidence type="ECO:0000256" key="1">
    <source>
        <dbReference type="ARBA" id="ARBA00004442"/>
    </source>
</evidence>